<feature type="transmembrane region" description="Helical" evidence="2">
    <location>
        <begin position="178"/>
        <end position="196"/>
    </location>
</feature>
<feature type="compositionally biased region" description="Polar residues" evidence="1">
    <location>
        <begin position="19"/>
        <end position="34"/>
    </location>
</feature>
<feature type="transmembrane region" description="Helical" evidence="2">
    <location>
        <begin position="228"/>
        <end position="245"/>
    </location>
</feature>
<evidence type="ECO:0000256" key="2">
    <source>
        <dbReference type="SAM" id="Phobius"/>
    </source>
</evidence>
<feature type="transmembrane region" description="Helical" evidence="2">
    <location>
        <begin position="303"/>
        <end position="324"/>
    </location>
</feature>
<gene>
    <name evidence="3" type="ORF">CCMP2556_LOCUS53417</name>
</gene>
<reference evidence="3 4" key="1">
    <citation type="submission" date="2024-02" db="EMBL/GenBank/DDBJ databases">
        <authorList>
            <person name="Chen Y."/>
            <person name="Shah S."/>
            <person name="Dougan E. K."/>
            <person name="Thang M."/>
            <person name="Chan C."/>
        </authorList>
    </citation>
    <scope>NUCLEOTIDE SEQUENCE [LARGE SCALE GENOMIC DNA]</scope>
</reference>
<protein>
    <submittedName>
        <fullName evidence="3">Uncharacterized protein</fullName>
    </submittedName>
</protein>
<name>A0ABP0STD8_9DINO</name>
<keyword evidence="2" id="KW-1133">Transmembrane helix</keyword>
<dbReference type="Proteomes" id="UP001642484">
    <property type="component" value="Unassembled WGS sequence"/>
</dbReference>
<sequence>MEWLKSIYGLRCAASQMTDSNTGGALTTLTANPTESKDDRRGCAPVLSSRPQPKKEVQQVIAELEEILQRLEETRNDDIPDELVQKYRVAVIRARRLKLKGDESEGREQGQEAATATSTSLQEKFPRRWYDIVVPVDMDLDGRPTVKQVLAELESKGGLKAWQMERKKRRLEQASKRTGALVFWLVVLVLVLTPLFERTRLRGLLSSECSDDSEISECRWEILPYPRLALWCALTIVVLFKLCCLDMSRGPWGAIPPIFLPTFGRTASKDFVQKEGKHALPRVVTGAVPESEREGFYGSLEQFVAVWHGLLGSFAAAVLLLMSFSRHMSDSEALAVQSGEQLQSRTVVLAQAGALDDKNSDLSRCLAMERDDVLVVDQEFFGMRNLLLFMCGAVLFGIGELFKLRSVQDFPGKNLCGFDSLLRLCKPWIWSQKVRQLKAQANALAFQLQRPQSSGAGETDPLNETEASPDGHTVTVNRAKQEFGQSVCDTAEFLMRNAGWYNFGHLNFWRVVWAAVFQLAGVALWVPASLPELMPCLHQTSTWSVAKWMVTDAVDESEIISFGSVCALVAILCLVFALFLIPYELHVYSPFNPYNWPVKIKFLQGLYKACSEDLREGAIESQHWLRLIVDGVFLVILCIALLFGQMGAPWHLTADPTSGWDKEKWKLDIEEINLNPWALWRIQVALYAVELAMRFFGNSCVAGKSRVVPSVPEEAAYAAQVQDMLLEIVHQVADVAGDAYDPDPEIDAMLCEASNSLQLKVYDEYESALERRTFSEREYEDFERRTLAAGQGQRGTKPQEFIIDNRWLKAQLRRQFTPFLKYHHSDKNPLLRTDGLSYRNSPDMEDHDVTRPVAPWYSLVYGYDLENGWVEVEGGGYLPAFVNDVPVLTIPEEEA</sequence>
<feature type="transmembrane region" description="Helical" evidence="2">
    <location>
        <begin position="559"/>
        <end position="581"/>
    </location>
</feature>
<feature type="region of interest" description="Disordered" evidence="1">
    <location>
        <begin position="19"/>
        <end position="54"/>
    </location>
</feature>
<proteinExistence type="predicted"/>
<accession>A0ABP0STD8</accession>
<organism evidence="3 4">
    <name type="scientific">Durusdinium trenchii</name>
    <dbReference type="NCBI Taxonomy" id="1381693"/>
    <lineage>
        <taxon>Eukaryota</taxon>
        <taxon>Sar</taxon>
        <taxon>Alveolata</taxon>
        <taxon>Dinophyceae</taxon>
        <taxon>Suessiales</taxon>
        <taxon>Symbiodiniaceae</taxon>
        <taxon>Durusdinium</taxon>
    </lineage>
</organism>
<evidence type="ECO:0000256" key="1">
    <source>
        <dbReference type="SAM" id="MobiDB-lite"/>
    </source>
</evidence>
<feature type="region of interest" description="Disordered" evidence="1">
    <location>
        <begin position="450"/>
        <end position="471"/>
    </location>
</feature>
<keyword evidence="4" id="KW-1185">Reference proteome</keyword>
<keyword evidence="2" id="KW-0472">Membrane</keyword>
<feature type="region of interest" description="Disordered" evidence="1">
    <location>
        <begin position="101"/>
        <end position="120"/>
    </location>
</feature>
<evidence type="ECO:0000313" key="3">
    <source>
        <dbReference type="EMBL" id="CAK9115613.1"/>
    </source>
</evidence>
<comment type="caution">
    <text evidence="3">The sequence shown here is derived from an EMBL/GenBank/DDBJ whole genome shotgun (WGS) entry which is preliminary data.</text>
</comment>
<evidence type="ECO:0000313" key="4">
    <source>
        <dbReference type="Proteomes" id="UP001642484"/>
    </source>
</evidence>
<feature type="transmembrane region" description="Helical" evidence="2">
    <location>
        <begin position="386"/>
        <end position="404"/>
    </location>
</feature>
<dbReference type="EMBL" id="CAXAMN010028195">
    <property type="protein sequence ID" value="CAK9115613.1"/>
    <property type="molecule type" value="Genomic_DNA"/>
</dbReference>
<feature type="compositionally biased region" description="Basic and acidic residues" evidence="1">
    <location>
        <begin position="101"/>
        <end position="110"/>
    </location>
</feature>
<feature type="transmembrane region" description="Helical" evidence="2">
    <location>
        <begin position="624"/>
        <end position="643"/>
    </location>
</feature>
<keyword evidence="2" id="KW-0812">Transmembrane</keyword>
<feature type="transmembrane region" description="Helical" evidence="2">
    <location>
        <begin position="508"/>
        <end position="528"/>
    </location>
</feature>